<sequence>MKHHRIKVFLVVILIMGLLAGCQTNKETNSEQSYIKYNKTTELWEISEKAFKDAKSINRDKIEQDTPNELYIALFGFGEFKNITYGMSKVDTDDPRKNITFIDSNDKEYYIFDTNGRITLRQKPVVTGKIKGRDFGKQKRRIISNLLQ</sequence>
<dbReference type="KEGG" id="amt:Amet_3562"/>
<feature type="chain" id="PRO_5038760922" description="Lipoprotein" evidence="1">
    <location>
        <begin position="21"/>
        <end position="148"/>
    </location>
</feature>
<name>A6TU16_ALKMQ</name>
<evidence type="ECO:0000313" key="2">
    <source>
        <dbReference type="EMBL" id="ABR49684.1"/>
    </source>
</evidence>
<proteinExistence type="predicted"/>
<evidence type="ECO:0008006" key="4">
    <source>
        <dbReference type="Google" id="ProtNLM"/>
    </source>
</evidence>
<gene>
    <name evidence="2" type="ordered locus">Amet_3562</name>
</gene>
<reference evidence="3" key="1">
    <citation type="journal article" date="2016" name="Genome Announc.">
        <title>Complete genome sequence of Alkaliphilus metalliredigens strain QYMF, an alkaliphilic and metal-reducing bacterium isolated from borax-contaminated leachate ponds.</title>
        <authorList>
            <person name="Hwang C."/>
            <person name="Copeland A."/>
            <person name="Lucas S."/>
            <person name="Lapidus A."/>
            <person name="Barry K."/>
            <person name="Detter J.C."/>
            <person name="Glavina Del Rio T."/>
            <person name="Hammon N."/>
            <person name="Israni S."/>
            <person name="Dalin E."/>
            <person name="Tice H."/>
            <person name="Pitluck S."/>
            <person name="Chertkov O."/>
            <person name="Brettin T."/>
            <person name="Bruce D."/>
            <person name="Han C."/>
            <person name="Schmutz J."/>
            <person name="Larimer F."/>
            <person name="Land M.L."/>
            <person name="Hauser L."/>
            <person name="Kyrpides N."/>
            <person name="Mikhailova N."/>
            <person name="Ye Q."/>
            <person name="Zhou J."/>
            <person name="Richardson P."/>
            <person name="Fields M.W."/>
        </authorList>
    </citation>
    <scope>NUCLEOTIDE SEQUENCE [LARGE SCALE GENOMIC DNA]</scope>
    <source>
        <strain evidence="3">QYMF</strain>
    </source>
</reference>
<evidence type="ECO:0000256" key="1">
    <source>
        <dbReference type="SAM" id="SignalP"/>
    </source>
</evidence>
<dbReference type="AlphaFoldDB" id="A6TU16"/>
<dbReference type="STRING" id="293826.Amet_3562"/>
<organism evidence="2 3">
    <name type="scientific">Alkaliphilus metalliredigens (strain QYMF)</name>
    <dbReference type="NCBI Taxonomy" id="293826"/>
    <lineage>
        <taxon>Bacteria</taxon>
        <taxon>Bacillati</taxon>
        <taxon>Bacillota</taxon>
        <taxon>Clostridia</taxon>
        <taxon>Peptostreptococcales</taxon>
        <taxon>Natronincolaceae</taxon>
        <taxon>Alkaliphilus</taxon>
    </lineage>
</organism>
<accession>A6TU16</accession>
<keyword evidence="1" id="KW-0732">Signal</keyword>
<dbReference type="EMBL" id="CP000724">
    <property type="protein sequence ID" value="ABR49684.1"/>
    <property type="molecule type" value="Genomic_DNA"/>
</dbReference>
<dbReference type="PROSITE" id="PS51257">
    <property type="entry name" value="PROKAR_LIPOPROTEIN"/>
    <property type="match status" value="1"/>
</dbReference>
<dbReference type="Proteomes" id="UP000001572">
    <property type="component" value="Chromosome"/>
</dbReference>
<feature type="signal peptide" evidence="1">
    <location>
        <begin position="1"/>
        <end position="20"/>
    </location>
</feature>
<evidence type="ECO:0000313" key="3">
    <source>
        <dbReference type="Proteomes" id="UP000001572"/>
    </source>
</evidence>
<keyword evidence="3" id="KW-1185">Reference proteome</keyword>
<protein>
    <recommendedName>
        <fullName evidence="4">Lipoprotein</fullName>
    </recommendedName>
</protein>
<dbReference type="HOGENOM" id="CLU_1754995_0_0_9"/>